<evidence type="ECO:0000259" key="8">
    <source>
        <dbReference type="Pfam" id="PF13359"/>
    </source>
</evidence>
<evidence type="ECO:0000256" key="4">
    <source>
        <dbReference type="ARBA" id="ARBA00022722"/>
    </source>
</evidence>
<evidence type="ECO:0000313" key="9">
    <source>
        <dbReference type="EMBL" id="KAK4879944.1"/>
    </source>
</evidence>
<dbReference type="PANTHER" id="PTHR22930">
    <property type="match status" value="1"/>
</dbReference>
<gene>
    <name evidence="9" type="ORF">RN001_008090</name>
</gene>
<keyword evidence="7" id="KW-0539">Nucleus</keyword>
<comment type="caution">
    <text evidence="9">The sequence shown here is derived from an EMBL/GenBank/DDBJ whole genome shotgun (WGS) entry which is preliminary data.</text>
</comment>
<dbReference type="InterPro" id="IPR027806">
    <property type="entry name" value="HARBI1_dom"/>
</dbReference>
<name>A0AAN7SH48_9COLE</name>
<comment type="similarity">
    <text evidence="3">Belongs to the HARBI1 family.</text>
</comment>
<evidence type="ECO:0000313" key="10">
    <source>
        <dbReference type="Proteomes" id="UP001353858"/>
    </source>
</evidence>
<dbReference type="Pfam" id="PF13359">
    <property type="entry name" value="DDE_Tnp_4"/>
    <property type="match status" value="1"/>
</dbReference>
<evidence type="ECO:0000256" key="6">
    <source>
        <dbReference type="ARBA" id="ARBA00022801"/>
    </source>
</evidence>
<comment type="subcellular location">
    <subcellularLocation>
        <location evidence="2">Nucleus</location>
    </subcellularLocation>
</comment>
<dbReference type="GO" id="GO:0016787">
    <property type="term" value="F:hydrolase activity"/>
    <property type="evidence" value="ECO:0007669"/>
    <property type="project" value="UniProtKB-KW"/>
</dbReference>
<comment type="cofactor">
    <cofactor evidence="1">
        <name>a divalent metal cation</name>
        <dbReference type="ChEBI" id="CHEBI:60240"/>
    </cofactor>
</comment>
<evidence type="ECO:0000256" key="7">
    <source>
        <dbReference type="ARBA" id="ARBA00023242"/>
    </source>
</evidence>
<dbReference type="AlphaFoldDB" id="A0AAN7SH48"/>
<organism evidence="9 10">
    <name type="scientific">Aquatica leii</name>
    <dbReference type="NCBI Taxonomy" id="1421715"/>
    <lineage>
        <taxon>Eukaryota</taxon>
        <taxon>Metazoa</taxon>
        <taxon>Ecdysozoa</taxon>
        <taxon>Arthropoda</taxon>
        <taxon>Hexapoda</taxon>
        <taxon>Insecta</taxon>
        <taxon>Pterygota</taxon>
        <taxon>Neoptera</taxon>
        <taxon>Endopterygota</taxon>
        <taxon>Coleoptera</taxon>
        <taxon>Polyphaga</taxon>
        <taxon>Elateriformia</taxon>
        <taxon>Elateroidea</taxon>
        <taxon>Lampyridae</taxon>
        <taxon>Luciolinae</taxon>
        <taxon>Aquatica</taxon>
    </lineage>
</organism>
<accession>A0AAN7SH48</accession>
<dbReference type="GO" id="GO:0046872">
    <property type="term" value="F:metal ion binding"/>
    <property type="evidence" value="ECO:0007669"/>
    <property type="project" value="UniProtKB-KW"/>
</dbReference>
<dbReference type="PANTHER" id="PTHR22930:SF269">
    <property type="entry name" value="NUCLEASE HARBI1-LIKE PROTEIN"/>
    <property type="match status" value="1"/>
</dbReference>
<evidence type="ECO:0000256" key="3">
    <source>
        <dbReference type="ARBA" id="ARBA00006958"/>
    </source>
</evidence>
<evidence type="ECO:0000256" key="1">
    <source>
        <dbReference type="ARBA" id="ARBA00001968"/>
    </source>
</evidence>
<keyword evidence="5" id="KW-0479">Metal-binding</keyword>
<sequence>MCESSSSTDDDFEMELEEGAAAVVIINTKQRICWVHIVNKLREKYVFCVAYLATGNSFRSIGFSFRIGFNTVQNIVQEVCEAIWEILSPIVMPNPTEQFWKKVSQRFEHIWNFPNCSGAIDGKHINIRFHRLHVGFYGRNSDGNVFAKSTLGKLLENKKLNVPADTPLTENERNLPYTIVGDEAFLLKTYLLRPYSRNSIGGNEENKIFNYILSRTRRVVENSFGILIARWRVSTRYFEVQPTMVDSIVLACCCLHNMLYSNEDVPPDTTSYNKVNSGLTDIGGSRRNVTQRSFYVREKF</sequence>
<keyword evidence="4" id="KW-0540">Nuclease</keyword>
<protein>
    <recommendedName>
        <fullName evidence="8">DDE Tnp4 domain-containing protein</fullName>
    </recommendedName>
</protein>
<keyword evidence="10" id="KW-1185">Reference proteome</keyword>
<dbReference type="Proteomes" id="UP001353858">
    <property type="component" value="Unassembled WGS sequence"/>
</dbReference>
<dbReference type="GO" id="GO:0005634">
    <property type="term" value="C:nucleus"/>
    <property type="evidence" value="ECO:0007669"/>
    <property type="project" value="UniProtKB-SubCell"/>
</dbReference>
<dbReference type="EMBL" id="JARPUR010000003">
    <property type="protein sequence ID" value="KAK4879944.1"/>
    <property type="molecule type" value="Genomic_DNA"/>
</dbReference>
<proteinExistence type="inferred from homology"/>
<evidence type="ECO:0000256" key="2">
    <source>
        <dbReference type="ARBA" id="ARBA00004123"/>
    </source>
</evidence>
<dbReference type="GO" id="GO:0004518">
    <property type="term" value="F:nuclease activity"/>
    <property type="evidence" value="ECO:0007669"/>
    <property type="project" value="UniProtKB-KW"/>
</dbReference>
<evidence type="ECO:0000256" key="5">
    <source>
        <dbReference type="ARBA" id="ARBA00022723"/>
    </source>
</evidence>
<reference evidence="10" key="1">
    <citation type="submission" date="2023-01" db="EMBL/GenBank/DDBJ databases">
        <title>Key to firefly adult light organ development and bioluminescence: homeobox transcription factors regulate luciferase expression and transportation to peroxisome.</title>
        <authorList>
            <person name="Fu X."/>
        </authorList>
    </citation>
    <scope>NUCLEOTIDE SEQUENCE [LARGE SCALE GENOMIC DNA]</scope>
</reference>
<keyword evidence="6" id="KW-0378">Hydrolase</keyword>
<feature type="domain" description="DDE Tnp4" evidence="8">
    <location>
        <begin position="131"/>
        <end position="257"/>
    </location>
</feature>
<dbReference type="InterPro" id="IPR045249">
    <property type="entry name" value="HARBI1-like"/>
</dbReference>